<evidence type="ECO:0000256" key="2">
    <source>
        <dbReference type="ARBA" id="ARBA00022573"/>
    </source>
</evidence>
<protein>
    <submittedName>
        <fullName evidence="6">Precorrin-6y C5,15-methyltransferase (Decarboxylating) subunit CbiE</fullName>
    </submittedName>
</protein>
<proteinExistence type="predicted"/>
<sequence length="406" mass="45759">MQQQYIVIGIDDSPNPYFKPDVLALIASGSVFSGGKRHYQIVKSFLPTSHKWIEITVPLKNVFEAYDNEFVGSSDPIIVFASGDPIFFGFATTIQRERPDSKIILYPSFNSLQTLAHRIAMQYDDMLTVSLTGRPWHRFDQALIERTPKIGVLTDKVHTPSTIAQRMLEYGYDYYHMYVGEHLGNPDKEVVTSISLSEAVGREFTHPNNLILVVPQDRRSSLYRPFGIPDTAFELLDGRQKMITKSPIRLLSLQALELYRKSYFWDVGFCTGSVSVEAKMQFPHLHIDSFEIRPEGAHLLETNTRRFGTPGIEGHIGDFLQEDISMLHNPDAVFIGGHGGKLVEIVKKINSKLVDGGCIVFNAVSDKSRESFVEAVTQTGLHLQPSMHIVLNEYNPIEIMKAVKAE</sequence>
<keyword evidence="7" id="KW-1185">Reference proteome</keyword>
<keyword evidence="5" id="KW-0949">S-adenosyl-L-methionine</keyword>
<keyword evidence="3" id="KW-0489">Methyltransferase</keyword>
<reference evidence="7" key="1">
    <citation type="journal article" date="2019" name="Int. J. Syst. Evol. Microbiol.">
        <title>The Global Catalogue of Microorganisms (GCM) 10K type strain sequencing project: providing services to taxonomists for standard genome sequencing and annotation.</title>
        <authorList>
            <consortium name="The Broad Institute Genomics Platform"/>
            <consortium name="The Broad Institute Genome Sequencing Center for Infectious Disease"/>
            <person name="Wu L."/>
            <person name="Ma J."/>
        </authorList>
    </citation>
    <scope>NUCLEOTIDE SEQUENCE [LARGE SCALE GENOMIC DNA]</scope>
    <source>
        <strain evidence="7">CGMCC 4.7357</strain>
    </source>
</reference>
<evidence type="ECO:0000256" key="5">
    <source>
        <dbReference type="ARBA" id="ARBA00022691"/>
    </source>
</evidence>
<dbReference type="PIRSF" id="PIRSF036428">
    <property type="entry name" value="CobL"/>
    <property type="match status" value="1"/>
</dbReference>
<dbReference type="SUPFAM" id="SSF53335">
    <property type="entry name" value="S-adenosyl-L-methionine-dependent methyltransferases"/>
    <property type="match status" value="1"/>
</dbReference>
<dbReference type="CDD" id="cd11644">
    <property type="entry name" value="Precorrin-6Y-MT"/>
    <property type="match status" value="1"/>
</dbReference>
<organism evidence="6 7">
    <name type="scientific">Falsiporphyromonas endometrii</name>
    <dbReference type="NCBI Taxonomy" id="1387297"/>
    <lineage>
        <taxon>Bacteria</taxon>
        <taxon>Pseudomonadati</taxon>
        <taxon>Bacteroidota</taxon>
        <taxon>Bacteroidia</taxon>
        <taxon>Bacteroidales</taxon>
        <taxon>Porphyromonadaceae</taxon>
        <taxon>Falsiporphyromonas</taxon>
    </lineage>
</organism>
<keyword evidence="2" id="KW-0169">Cobalamin biosynthesis</keyword>
<dbReference type="InterPro" id="IPR029063">
    <property type="entry name" value="SAM-dependent_MTases_sf"/>
</dbReference>
<dbReference type="InterPro" id="IPR006365">
    <property type="entry name" value="Cbl_synth_CobL"/>
</dbReference>
<dbReference type="InterPro" id="IPR012818">
    <property type="entry name" value="CbiE"/>
</dbReference>
<evidence type="ECO:0000313" key="7">
    <source>
        <dbReference type="Proteomes" id="UP001596020"/>
    </source>
</evidence>
<dbReference type="RefSeq" id="WP_380079892.1">
    <property type="nucleotide sequence ID" value="NZ_JBHSGO010000210.1"/>
</dbReference>
<comment type="pathway">
    <text evidence="1">Cofactor biosynthesis; adenosylcobalamin biosynthesis.</text>
</comment>
<dbReference type="Gene3D" id="3.40.50.150">
    <property type="entry name" value="Vaccinia Virus protein VP39"/>
    <property type="match status" value="1"/>
</dbReference>
<evidence type="ECO:0000256" key="1">
    <source>
        <dbReference type="ARBA" id="ARBA00004953"/>
    </source>
</evidence>
<accession>A0ABV9K9C0</accession>
<dbReference type="InterPro" id="IPR014008">
    <property type="entry name" value="Cbl_synth_MTase_CbiT"/>
</dbReference>
<name>A0ABV9K9C0_9PORP</name>
<dbReference type="InterPro" id="IPR035996">
    <property type="entry name" value="4pyrrol_Methylase_sf"/>
</dbReference>
<evidence type="ECO:0000313" key="6">
    <source>
        <dbReference type="EMBL" id="MFC4666632.1"/>
    </source>
</evidence>
<evidence type="ECO:0000256" key="3">
    <source>
        <dbReference type="ARBA" id="ARBA00022603"/>
    </source>
</evidence>
<evidence type="ECO:0000256" key="4">
    <source>
        <dbReference type="ARBA" id="ARBA00022679"/>
    </source>
</evidence>
<dbReference type="Proteomes" id="UP001596020">
    <property type="component" value="Unassembled WGS sequence"/>
</dbReference>
<dbReference type="EMBL" id="JBHSGO010000210">
    <property type="protein sequence ID" value="MFC4666632.1"/>
    <property type="molecule type" value="Genomic_DNA"/>
</dbReference>
<dbReference type="PANTHER" id="PTHR43182">
    <property type="entry name" value="COBALT-PRECORRIN-6B C(15)-METHYLTRANSFERASE (DECARBOXYLATING)"/>
    <property type="match status" value="1"/>
</dbReference>
<dbReference type="SUPFAM" id="SSF53790">
    <property type="entry name" value="Tetrapyrrole methylase"/>
    <property type="match status" value="1"/>
</dbReference>
<keyword evidence="4" id="KW-0808">Transferase</keyword>
<comment type="caution">
    <text evidence="6">The sequence shown here is derived from an EMBL/GenBank/DDBJ whole genome shotgun (WGS) entry which is preliminary data.</text>
</comment>
<dbReference type="NCBIfam" id="TIGR02469">
    <property type="entry name" value="CbiT"/>
    <property type="match status" value="1"/>
</dbReference>
<dbReference type="PANTHER" id="PTHR43182:SF1">
    <property type="entry name" value="COBALT-PRECORRIN-7 C(5)-METHYLTRANSFERASE"/>
    <property type="match status" value="1"/>
</dbReference>
<dbReference type="NCBIfam" id="TIGR02467">
    <property type="entry name" value="CbiE"/>
    <property type="match status" value="1"/>
</dbReference>
<gene>
    <name evidence="6" type="primary">cbiE</name>
    <name evidence="6" type="ORF">ACFO3G_08500</name>
</gene>
<dbReference type="InterPro" id="IPR050714">
    <property type="entry name" value="Cobalamin_biosynth_MTase"/>
</dbReference>